<name>A0A8S5LC31_9CAUD</name>
<evidence type="ECO:0000313" key="1">
    <source>
        <dbReference type="EMBL" id="DAD67488.1"/>
    </source>
</evidence>
<accession>A0A8S5LC31</accession>
<reference evidence="1" key="1">
    <citation type="journal article" date="2021" name="Proc. Natl. Acad. Sci. U.S.A.">
        <title>A Catalog of Tens of Thousands of Viruses from Human Metagenomes Reveals Hidden Associations with Chronic Diseases.</title>
        <authorList>
            <person name="Tisza M.J."/>
            <person name="Buck C.B."/>
        </authorList>
    </citation>
    <scope>NUCLEOTIDE SEQUENCE</scope>
    <source>
        <strain evidence="1">Cttdo1</strain>
    </source>
</reference>
<organism evidence="1">
    <name type="scientific">Siphoviridae sp. cttdo1</name>
    <dbReference type="NCBI Taxonomy" id="2823606"/>
    <lineage>
        <taxon>Viruses</taxon>
        <taxon>Duplodnaviria</taxon>
        <taxon>Heunggongvirae</taxon>
        <taxon>Uroviricota</taxon>
        <taxon>Caudoviricetes</taxon>
    </lineage>
</organism>
<dbReference type="EMBL" id="BK014678">
    <property type="protein sequence ID" value="DAD67488.1"/>
    <property type="molecule type" value="Genomic_DNA"/>
</dbReference>
<sequence>MPKGLHIPQSGFTDYVLRRDSSDVIIRAVLK</sequence>
<proteinExistence type="predicted"/>
<protein>
    <submittedName>
        <fullName evidence="1">Uncharacterized protein</fullName>
    </submittedName>
</protein>